<sequence>MRPSIRLSAAPRTVSDATRFTANNLHATSKAAAPPPGRWAPPRTPPNSTSKSAAGTTGSSVVETPEQRVARLREAHRRAKEAQVSKFDSIVDNSRRFFDSAHRITVLGLIALTGLAGIASAYTVYDMVRYNKKRKAEWLEAQKKLEADSLEAARLAYMLGKATDEQIALVEEQIERERREGHNTSFFANLPPVLEPAKPSSSSSSSESTSTPASTPSSSSQPKSVTETVSFTSSQQSDENQRQERKGLWSWLTSNLKREEEGDGASDRRLGWESLSEEDDGAGVRESDLARAAEERREYLRAKAEAEAARKAAEQEAGQGKEHGKGKKWGFW</sequence>
<evidence type="ECO:0008006" key="9">
    <source>
        <dbReference type="Google" id="ProtNLM"/>
    </source>
</evidence>
<feature type="transmembrane region" description="Helical" evidence="6">
    <location>
        <begin position="104"/>
        <end position="125"/>
    </location>
</feature>
<feature type="compositionally biased region" description="Basic and acidic residues" evidence="5">
    <location>
        <begin position="282"/>
        <end position="323"/>
    </location>
</feature>
<accession>A0ABR3V9I6</accession>
<organism evidence="7 8">
    <name type="scientific">Humicola insolens</name>
    <name type="common">Soft-rot fungus</name>
    <dbReference type="NCBI Taxonomy" id="85995"/>
    <lineage>
        <taxon>Eukaryota</taxon>
        <taxon>Fungi</taxon>
        <taxon>Dikarya</taxon>
        <taxon>Ascomycota</taxon>
        <taxon>Pezizomycotina</taxon>
        <taxon>Sordariomycetes</taxon>
        <taxon>Sordariomycetidae</taxon>
        <taxon>Sordariales</taxon>
        <taxon>Chaetomiaceae</taxon>
        <taxon>Mycothermus</taxon>
    </lineage>
</organism>
<feature type="region of interest" description="Disordered" evidence="5">
    <location>
        <begin position="1"/>
        <end position="65"/>
    </location>
</feature>
<evidence type="ECO:0000256" key="1">
    <source>
        <dbReference type="ARBA" id="ARBA00004167"/>
    </source>
</evidence>
<dbReference type="InterPro" id="IPR029208">
    <property type="entry name" value="COX14"/>
</dbReference>
<feature type="compositionally biased region" description="Low complexity" evidence="5">
    <location>
        <begin position="196"/>
        <end position="228"/>
    </location>
</feature>
<name>A0ABR3V9I6_HUMIN</name>
<evidence type="ECO:0000256" key="5">
    <source>
        <dbReference type="SAM" id="MobiDB-lite"/>
    </source>
</evidence>
<evidence type="ECO:0000313" key="8">
    <source>
        <dbReference type="Proteomes" id="UP001583172"/>
    </source>
</evidence>
<dbReference type="Proteomes" id="UP001583172">
    <property type="component" value="Unassembled WGS sequence"/>
</dbReference>
<feature type="compositionally biased region" description="Polar residues" evidence="5">
    <location>
        <begin position="229"/>
        <end position="238"/>
    </location>
</feature>
<comment type="subcellular location">
    <subcellularLocation>
        <location evidence="1">Membrane</location>
        <topology evidence="1">Single-pass membrane protein</topology>
    </subcellularLocation>
</comment>
<feature type="compositionally biased region" description="Low complexity" evidence="5">
    <location>
        <begin position="46"/>
        <end position="60"/>
    </location>
</feature>
<feature type="compositionally biased region" description="Basic and acidic residues" evidence="5">
    <location>
        <begin position="258"/>
        <end position="271"/>
    </location>
</feature>
<keyword evidence="2 6" id="KW-0812">Transmembrane</keyword>
<keyword evidence="3 6" id="KW-1133">Transmembrane helix</keyword>
<feature type="compositionally biased region" description="Pro residues" evidence="5">
    <location>
        <begin position="33"/>
        <end position="45"/>
    </location>
</feature>
<comment type="caution">
    <text evidence="7">The sequence shown here is derived from an EMBL/GenBank/DDBJ whole genome shotgun (WGS) entry which is preliminary data.</text>
</comment>
<dbReference type="EMBL" id="JAZGSY010000230">
    <property type="protein sequence ID" value="KAL1838217.1"/>
    <property type="molecule type" value="Genomic_DNA"/>
</dbReference>
<keyword evidence="4 6" id="KW-0472">Membrane</keyword>
<evidence type="ECO:0000256" key="2">
    <source>
        <dbReference type="ARBA" id="ARBA00022692"/>
    </source>
</evidence>
<evidence type="ECO:0000313" key="7">
    <source>
        <dbReference type="EMBL" id="KAL1838217.1"/>
    </source>
</evidence>
<dbReference type="Pfam" id="PF14880">
    <property type="entry name" value="COX14"/>
    <property type="match status" value="1"/>
</dbReference>
<gene>
    <name evidence="7" type="ORF">VTJ49DRAFT_2944</name>
</gene>
<feature type="region of interest" description="Disordered" evidence="5">
    <location>
        <begin position="258"/>
        <end position="332"/>
    </location>
</feature>
<protein>
    <recommendedName>
        <fullName evidence="9">Cytochrome oxidase c assembly-domain-containing protein</fullName>
    </recommendedName>
</protein>
<keyword evidence="8" id="KW-1185">Reference proteome</keyword>
<proteinExistence type="predicted"/>
<feature type="compositionally biased region" description="Polar residues" evidence="5">
    <location>
        <begin position="15"/>
        <end position="27"/>
    </location>
</feature>
<reference evidence="7 8" key="1">
    <citation type="journal article" date="2024" name="Commun. Biol.">
        <title>Comparative genomic analysis of thermophilic fungi reveals convergent evolutionary adaptations and gene losses.</title>
        <authorList>
            <person name="Steindorff A.S."/>
            <person name="Aguilar-Pontes M.V."/>
            <person name="Robinson A.J."/>
            <person name="Andreopoulos B."/>
            <person name="LaButti K."/>
            <person name="Kuo A."/>
            <person name="Mondo S."/>
            <person name="Riley R."/>
            <person name="Otillar R."/>
            <person name="Haridas S."/>
            <person name="Lipzen A."/>
            <person name="Grimwood J."/>
            <person name="Schmutz J."/>
            <person name="Clum A."/>
            <person name="Reid I.D."/>
            <person name="Moisan M.C."/>
            <person name="Butler G."/>
            <person name="Nguyen T.T.M."/>
            <person name="Dewar K."/>
            <person name="Conant G."/>
            <person name="Drula E."/>
            <person name="Henrissat B."/>
            <person name="Hansel C."/>
            <person name="Singer S."/>
            <person name="Hutchinson M.I."/>
            <person name="de Vries R.P."/>
            <person name="Natvig D.O."/>
            <person name="Powell A.J."/>
            <person name="Tsang A."/>
            <person name="Grigoriev I.V."/>
        </authorList>
    </citation>
    <scope>NUCLEOTIDE SEQUENCE [LARGE SCALE GENOMIC DNA]</scope>
    <source>
        <strain evidence="7 8">CBS 620.91</strain>
    </source>
</reference>
<feature type="region of interest" description="Disordered" evidence="5">
    <location>
        <begin position="178"/>
        <end position="245"/>
    </location>
</feature>
<evidence type="ECO:0000256" key="3">
    <source>
        <dbReference type="ARBA" id="ARBA00022989"/>
    </source>
</evidence>
<evidence type="ECO:0000256" key="4">
    <source>
        <dbReference type="ARBA" id="ARBA00023136"/>
    </source>
</evidence>
<evidence type="ECO:0000256" key="6">
    <source>
        <dbReference type="SAM" id="Phobius"/>
    </source>
</evidence>